<keyword evidence="1" id="KW-0812">Transmembrane</keyword>
<evidence type="ECO:0000256" key="1">
    <source>
        <dbReference type="SAM" id="Phobius"/>
    </source>
</evidence>
<keyword evidence="1" id="KW-1133">Transmembrane helix</keyword>
<feature type="transmembrane region" description="Helical" evidence="1">
    <location>
        <begin position="12"/>
        <end position="34"/>
    </location>
</feature>
<feature type="transmembrane region" description="Helical" evidence="1">
    <location>
        <begin position="74"/>
        <end position="94"/>
    </location>
</feature>
<accession>A0A2S6IH56</accession>
<proteinExistence type="predicted"/>
<evidence type="ECO:0000313" key="3">
    <source>
        <dbReference type="Proteomes" id="UP000239485"/>
    </source>
</evidence>
<organism evidence="2 3">
    <name type="scientific">Kineococcus xinjiangensis</name>
    <dbReference type="NCBI Taxonomy" id="512762"/>
    <lineage>
        <taxon>Bacteria</taxon>
        <taxon>Bacillati</taxon>
        <taxon>Actinomycetota</taxon>
        <taxon>Actinomycetes</taxon>
        <taxon>Kineosporiales</taxon>
        <taxon>Kineosporiaceae</taxon>
        <taxon>Kineococcus</taxon>
    </lineage>
</organism>
<feature type="transmembrane region" description="Helical" evidence="1">
    <location>
        <begin position="174"/>
        <end position="195"/>
    </location>
</feature>
<keyword evidence="3" id="KW-1185">Reference proteome</keyword>
<sequence>MAASAAERVETPLTHVLNAGWAWAGLMVLAGWIARAHLPAVAAAILSAVAAVLAFYAAEAVLLDRPFTSSAGEVEHWLVAIAVTGPGLGLVGALTRSPTLLGLLAGAVVPVGALVELALLPRWVPAGGGTHAQVAAVAACAAAVLSLGVLGWTWPRRRGVATAAPEPTGPAPVRHLPVAVALTAAAAGLVVHVLLPELT</sequence>
<protein>
    <submittedName>
        <fullName evidence="2">Uncharacterized protein</fullName>
    </submittedName>
</protein>
<feature type="transmembrane region" description="Helical" evidence="1">
    <location>
        <begin position="100"/>
        <end position="120"/>
    </location>
</feature>
<evidence type="ECO:0000313" key="2">
    <source>
        <dbReference type="EMBL" id="PPK93510.1"/>
    </source>
</evidence>
<dbReference type="AlphaFoldDB" id="A0A2S6IH56"/>
<comment type="caution">
    <text evidence="2">The sequence shown here is derived from an EMBL/GenBank/DDBJ whole genome shotgun (WGS) entry which is preliminary data.</text>
</comment>
<gene>
    <name evidence="2" type="ORF">CLV92_110138</name>
</gene>
<keyword evidence="1" id="KW-0472">Membrane</keyword>
<dbReference type="EMBL" id="PTJD01000010">
    <property type="protein sequence ID" value="PPK93510.1"/>
    <property type="molecule type" value="Genomic_DNA"/>
</dbReference>
<dbReference type="Proteomes" id="UP000239485">
    <property type="component" value="Unassembled WGS sequence"/>
</dbReference>
<feature type="transmembrane region" description="Helical" evidence="1">
    <location>
        <begin position="132"/>
        <end position="154"/>
    </location>
</feature>
<reference evidence="2 3" key="1">
    <citation type="submission" date="2018-02" db="EMBL/GenBank/DDBJ databases">
        <title>Genomic Encyclopedia of Archaeal and Bacterial Type Strains, Phase II (KMG-II): from individual species to whole genera.</title>
        <authorList>
            <person name="Goeker M."/>
        </authorList>
    </citation>
    <scope>NUCLEOTIDE SEQUENCE [LARGE SCALE GENOMIC DNA]</scope>
    <source>
        <strain evidence="2 3">DSM 22857</strain>
    </source>
</reference>
<feature type="transmembrane region" description="Helical" evidence="1">
    <location>
        <begin position="40"/>
        <end position="62"/>
    </location>
</feature>
<name>A0A2S6IH56_9ACTN</name>